<name>A0ABN8ZC92_RANTA</name>
<keyword evidence="3" id="KW-1185">Reference proteome</keyword>
<accession>A0ABN8ZC92</accession>
<protein>
    <submittedName>
        <fullName evidence="2">Uncharacterized protein</fullName>
    </submittedName>
</protein>
<dbReference type="Proteomes" id="UP001176941">
    <property type="component" value="Chromosome 30"/>
</dbReference>
<gene>
    <name evidence="2" type="ORF">MRATA1EN1_LOCUS20377</name>
</gene>
<reference evidence="2" key="1">
    <citation type="submission" date="2023-04" db="EMBL/GenBank/DDBJ databases">
        <authorList>
            <consortium name="ELIXIR-Norway"/>
        </authorList>
    </citation>
    <scope>NUCLEOTIDE SEQUENCE [LARGE SCALE GENOMIC DNA]</scope>
</reference>
<feature type="region of interest" description="Disordered" evidence="1">
    <location>
        <begin position="57"/>
        <end position="92"/>
    </location>
</feature>
<sequence>MEVAASLVTVGLLDRSRRLVAGIRRSSAELQEVYEEESDLTEDGVCAPRPRESQVCEQESRRLQTRVKSPPSRDVNVWLKRPPGQQPQPASQTEWGVFGSVYRCLSPRILAPFLSLVVSRELCVSSASHSYVLPT</sequence>
<evidence type="ECO:0000313" key="2">
    <source>
        <dbReference type="EMBL" id="CAI9171415.1"/>
    </source>
</evidence>
<evidence type="ECO:0000256" key="1">
    <source>
        <dbReference type="SAM" id="MobiDB-lite"/>
    </source>
</evidence>
<organism evidence="2 3">
    <name type="scientific">Rangifer tarandus platyrhynchus</name>
    <name type="common">Svalbard reindeer</name>
    <dbReference type="NCBI Taxonomy" id="3082113"/>
    <lineage>
        <taxon>Eukaryota</taxon>
        <taxon>Metazoa</taxon>
        <taxon>Chordata</taxon>
        <taxon>Craniata</taxon>
        <taxon>Vertebrata</taxon>
        <taxon>Euteleostomi</taxon>
        <taxon>Mammalia</taxon>
        <taxon>Eutheria</taxon>
        <taxon>Laurasiatheria</taxon>
        <taxon>Artiodactyla</taxon>
        <taxon>Ruminantia</taxon>
        <taxon>Pecora</taxon>
        <taxon>Cervidae</taxon>
        <taxon>Odocoileinae</taxon>
        <taxon>Rangifer</taxon>
    </lineage>
</organism>
<dbReference type="EMBL" id="OX459966">
    <property type="protein sequence ID" value="CAI9171415.1"/>
    <property type="molecule type" value="Genomic_DNA"/>
</dbReference>
<evidence type="ECO:0000313" key="3">
    <source>
        <dbReference type="Proteomes" id="UP001176941"/>
    </source>
</evidence>
<proteinExistence type="predicted"/>